<evidence type="ECO:0000313" key="1">
    <source>
        <dbReference type="EMBL" id="KAJ9180992.1"/>
    </source>
</evidence>
<evidence type="ECO:0000313" key="2">
    <source>
        <dbReference type="Proteomes" id="UP001174677"/>
    </source>
</evidence>
<dbReference type="EMBL" id="JARPOI010000005">
    <property type="protein sequence ID" value="KAJ9180992.1"/>
    <property type="molecule type" value="Genomic_DNA"/>
</dbReference>
<name>A0ABQ9ML10_HEVBR</name>
<gene>
    <name evidence="1" type="ORF">P3X46_009169</name>
</gene>
<sequence>MLPSHSLSLKYLPSSFPFSPSSFLYPPSQSFYCLFSSALDFDPCCCQIFTCPSKTFTNLISLLSLSLISFLPPSIPLDSTIAATLLCLAHNAFYESVMRRFGLDSPATMHLGFYSICKMVNEKLGDLVDFRRDLACIVMEFEWISLPNCYGVLGFGKFGVDTELLGKNGFLKFNSLMHIGGCFPLLSWLLTPFIMPNEEDSFDSTEGEFSATHKEVKAWWQLWAKRWKDDCTEFFPFAIYSEPLPEKSVGCILCEKELLIFEREANERGERTRYVLAKHLLTWFKSQKKERREGFYLCM</sequence>
<proteinExistence type="predicted"/>
<keyword evidence="2" id="KW-1185">Reference proteome</keyword>
<reference evidence="1" key="1">
    <citation type="journal article" date="2023" name="Plant Biotechnol. J.">
        <title>Chromosome-level wild Hevea brasiliensis genome provides new tools for genomic-assisted breeding and valuable loci to elevate rubber yield.</title>
        <authorList>
            <person name="Cheng H."/>
            <person name="Song X."/>
            <person name="Hu Y."/>
            <person name="Wu T."/>
            <person name="Yang Q."/>
            <person name="An Z."/>
            <person name="Feng S."/>
            <person name="Deng Z."/>
            <person name="Wu W."/>
            <person name="Zeng X."/>
            <person name="Tu M."/>
            <person name="Wang X."/>
            <person name="Huang H."/>
        </authorList>
    </citation>
    <scope>NUCLEOTIDE SEQUENCE</scope>
    <source>
        <strain evidence="1">MT/VB/25A 57/8</strain>
    </source>
</reference>
<accession>A0ABQ9ML10</accession>
<protein>
    <submittedName>
        <fullName evidence="1">Uncharacterized protein</fullName>
    </submittedName>
</protein>
<organism evidence="1 2">
    <name type="scientific">Hevea brasiliensis</name>
    <name type="common">Para rubber tree</name>
    <name type="synonym">Siphonia brasiliensis</name>
    <dbReference type="NCBI Taxonomy" id="3981"/>
    <lineage>
        <taxon>Eukaryota</taxon>
        <taxon>Viridiplantae</taxon>
        <taxon>Streptophyta</taxon>
        <taxon>Embryophyta</taxon>
        <taxon>Tracheophyta</taxon>
        <taxon>Spermatophyta</taxon>
        <taxon>Magnoliopsida</taxon>
        <taxon>eudicotyledons</taxon>
        <taxon>Gunneridae</taxon>
        <taxon>Pentapetalae</taxon>
        <taxon>rosids</taxon>
        <taxon>fabids</taxon>
        <taxon>Malpighiales</taxon>
        <taxon>Euphorbiaceae</taxon>
        <taxon>Crotonoideae</taxon>
        <taxon>Micrandreae</taxon>
        <taxon>Hevea</taxon>
    </lineage>
</organism>
<dbReference type="Proteomes" id="UP001174677">
    <property type="component" value="Chromosome 5"/>
</dbReference>
<comment type="caution">
    <text evidence="1">The sequence shown here is derived from an EMBL/GenBank/DDBJ whole genome shotgun (WGS) entry which is preliminary data.</text>
</comment>